<dbReference type="EMBL" id="JASCZI010060534">
    <property type="protein sequence ID" value="MED6133570.1"/>
    <property type="molecule type" value="Genomic_DNA"/>
</dbReference>
<evidence type="ECO:0000313" key="2">
    <source>
        <dbReference type="Proteomes" id="UP001341840"/>
    </source>
</evidence>
<comment type="caution">
    <text evidence="1">The sequence shown here is derived from an EMBL/GenBank/DDBJ whole genome shotgun (WGS) entry which is preliminary data.</text>
</comment>
<reference evidence="1 2" key="1">
    <citation type="journal article" date="2023" name="Plants (Basel)">
        <title>Bridging the Gap: Combining Genomics and Transcriptomics Approaches to Understand Stylosanthes scabra, an Orphan Legume from the Brazilian Caatinga.</title>
        <authorList>
            <person name="Ferreira-Neto J.R.C."/>
            <person name="da Silva M.D."/>
            <person name="Binneck E."/>
            <person name="de Melo N.F."/>
            <person name="da Silva R.H."/>
            <person name="de Melo A.L.T.M."/>
            <person name="Pandolfi V."/>
            <person name="Bustamante F.O."/>
            <person name="Brasileiro-Vidal A.C."/>
            <person name="Benko-Iseppon A.M."/>
        </authorList>
    </citation>
    <scope>NUCLEOTIDE SEQUENCE [LARGE SCALE GENOMIC DNA]</scope>
    <source>
        <tissue evidence="1">Leaves</tissue>
    </source>
</reference>
<protein>
    <submittedName>
        <fullName evidence="1">Uncharacterized protein</fullName>
    </submittedName>
</protein>
<sequence length="95" mass="10784">MHPLGFGSDLEGRSSEFKGWEVLEELLIADWVFHWITIKHKLCGNEPTVPGSTHIWSRCCLEFVTQPPAPKSNPLSPVQSCCHQDLLRVSEIWSL</sequence>
<keyword evidence="2" id="KW-1185">Reference proteome</keyword>
<name>A0ABU6SAT7_9FABA</name>
<organism evidence="1 2">
    <name type="scientific">Stylosanthes scabra</name>
    <dbReference type="NCBI Taxonomy" id="79078"/>
    <lineage>
        <taxon>Eukaryota</taxon>
        <taxon>Viridiplantae</taxon>
        <taxon>Streptophyta</taxon>
        <taxon>Embryophyta</taxon>
        <taxon>Tracheophyta</taxon>
        <taxon>Spermatophyta</taxon>
        <taxon>Magnoliopsida</taxon>
        <taxon>eudicotyledons</taxon>
        <taxon>Gunneridae</taxon>
        <taxon>Pentapetalae</taxon>
        <taxon>rosids</taxon>
        <taxon>fabids</taxon>
        <taxon>Fabales</taxon>
        <taxon>Fabaceae</taxon>
        <taxon>Papilionoideae</taxon>
        <taxon>50 kb inversion clade</taxon>
        <taxon>dalbergioids sensu lato</taxon>
        <taxon>Dalbergieae</taxon>
        <taxon>Pterocarpus clade</taxon>
        <taxon>Stylosanthes</taxon>
    </lineage>
</organism>
<proteinExistence type="predicted"/>
<gene>
    <name evidence="1" type="ORF">PIB30_029360</name>
</gene>
<evidence type="ECO:0000313" key="1">
    <source>
        <dbReference type="EMBL" id="MED6133570.1"/>
    </source>
</evidence>
<dbReference type="Proteomes" id="UP001341840">
    <property type="component" value="Unassembled WGS sequence"/>
</dbReference>
<accession>A0ABU6SAT7</accession>